<dbReference type="EMBL" id="CAKOFQ010006709">
    <property type="protein sequence ID" value="CAH1963689.1"/>
    <property type="molecule type" value="Genomic_DNA"/>
</dbReference>
<evidence type="ECO:0000313" key="2">
    <source>
        <dbReference type="Proteomes" id="UP001152888"/>
    </source>
</evidence>
<evidence type="ECO:0000313" key="1">
    <source>
        <dbReference type="EMBL" id="CAH1963689.1"/>
    </source>
</evidence>
<accession>A0A9P0JZN4</accession>
<dbReference type="Proteomes" id="UP001152888">
    <property type="component" value="Unassembled WGS sequence"/>
</dbReference>
<keyword evidence="2" id="KW-1185">Reference proteome</keyword>
<organism evidence="1 2">
    <name type="scientific">Acanthoscelides obtectus</name>
    <name type="common">Bean weevil</name>
    <name type="synonym">Bruchus obtectus</name>
    <dbReference type="NCBI Taxonomy" id="200917"/>
    <lineage>
        <taxon>Eukaryota</taxon>
        <taxon>Metazoa</taxon>
        <taxon>Ecdysozoa</taxon>
        <taxon>Arthropoda</taxon>
        <taxon>Hexapoda</taxon>
        <taxon>Insecta</taxon>
        <taxon>Pterygota</taxon>
        <taxon>Neoptera</taxon>
        <taxon>Endopterygota</taxon>
        <taxon>Coleoptera</taxon>
        <taxon>Polyphaga</taxon>
        <taxon>Cucujiformia</taxon>
        <taxon>Chrysomeloidea</taxon>
        <taxon>Chrysomelidae</taxon>
        <taxon>Bruchinae</taxon>
        <taxon>Bruchini</taxon>
        <taxon>Acanthoscelides</taxon>
    </lineage>
</organism>
<sequence length="49" mass="5930">MLILAIIYPHRKSIVCMYFCFCFLGFWAKECLSTTRRLPVMADKSWWRP</sequence>
<proteinExistence type="predicted"/>
<protein>
    <submittedName>
        <fullName evidence="1">Uncharacterized protein</fullName>
    </submittedName>
</protein>
<dbReference type="AlphaFoldDB" id="A0A9P0JZN4"/>
<comment type="caution">
    <text evidence="1">The sequence shown here is derived from an EMBL/GenBank/DDBJ whole genome shotgun (WGS) entry which is preliminary data.</text>
</comment>
<reference evidence="1" key="1">
    <citation type="submission" date="2022-03" db="EMBL/GenBank/DDBJ databases">
        <authorList>
            <person name="Sayadi A."/>
        </authorList>
    </citation>
    <scope>NUCLEOTIDE SEQUENCE</scope>
</reference>
<name>A0A9P0JZN4_ACAOB</name>
<gene>
    <name evidence="1" type="ORF">ACAOBT_LOCUS5344</name>
</gene>